<keyword evidence="2" id="KW-0479">Metal-binding</keyword>
<dbReference type="InterPro" id="IPR017972">
    <property type="entry name" value="Cyt_P450_CS"/>
</dbReference>
<organism evidence="3 4">
    <name type="scientific">Phytohabitans kaempferiae</name>
    <dbReference type="NCBI Taxonomy" id="1620943"/>
    <lineage>
        <taxon>Bacteria</taxon>
        <taxon>Bacillati</taxon>
        <taxon>Actinomycetota</taxon>
        <taxon>Actinomycetes</taxon>
        <taxon>Micromonosporales</taxon>
        <taxon>Micromonosporaceae</taxon>
    </lineage>
</organism>
<dbReference type="PROSITE" id="PS00086">
    <property type="entry name" value="CYTOCHROME_P450"/>
    <property type="match status" value="1"/>
</dbReference>
<name>A0ABV6M312_9ACTN</name>
<keyword evidence="2" id="KW-0349">Heme</keyword>
<keyword evidence="2" id="KW-0503">Monooxygenase</keyword>
<evidence type="ECO:0000313" key="3">
    <source>
        <dbReference type="EMBL" id="MFC0529080.1"/>
    </source>
</evidence>
<dbReference type="Pfam" id="PF00067">
    <property type="entry name" value="p450"/>
    <property type="match status" value="1"/>
</dbReference>
<sequence length="409" mass="46103">MLAVQSLLAEETERDPHAYYAYLREHDPVHYDERAGAYLLTRHEDVGAAYRNPVFSTANYRWQLEPVMGRTILQMAGREHASVRGMMSPSFRGRGLEPWLPLIEGTVRSLLDQSVRTTVDGLVGRMFAGAEVDLVPRFSNLLPVYVIAEVLGLPRSDHELFYGWYQAQSAFLSNLSRDPAVERRGERALAELREYLAPFVARRRTEPADDFISKLARAEIDGRRLSDEEVMTHATHLLNAGSETTDRTVTNLLSHLLAEPARYAAVRDDRSLVLPAISETLRFTPPSQMNGRVTTEDVEIRGVRIPAGSFVLLVIASANRDERRFANASRFDMYRDDVRHEQAFNGVGEHFAFGFGRHFCLGAMVARGELEISLNAFLDAFPDMRLAPGFAVEERGLKMRSPRALRVVL</sequence>
<dbReference type="PRINTS" id="PR00385">
    <property type="entry name" value="P450"/>
</dbReference>
<evidence type="ECO:0000256" key="2">
    <source>
        <dbReference type="RuleBase" id="RU000461"/>
    </source>
</evidence>
<dbReference type="PANTHER" id="PTHR46696">
    <property type="entry name" value="P450, PUTATIVE (EUROFUNG)-RELATED"/>
    <property type="match status" value="1"/>
</dbReference>
<keyword evidence="2" id="KW-0408">Iron</keyword>
<evidence type="ECO:0000313" key="4">
    <source>
        <dbReference type="Proteomes" id="UP001589867"/>
    </source>
</evidence>
<comment type="caution">
    <text evidence="3">The sequence shown here is derived from an EMBL/GenBank/DDBJ whole genome shotgun (WGS) entry which is preliminary data.</text>
</comment>
<keyword evidence="4" id="KW-1185">Reference proteome</keyword>
<dbReference type="SUPFAM" id="SSF48264">
    <property type="entry name" value="Cytochrome P450"/>
    <property type="match status" value="1"/>
</dbReference>
<proteinExistence type="inferred from homology"/>
<evidence type="ECO:0000256" key="1">
    <source>
        <dbReference type="ARBA" id="ARBA00010617"/>
    </source>
</evidence>
<dbReference type="RefSeq" id="WP_377251475.1">
    <property type="nucleotide sequence ID" value="NZ_JBHLUH010000023.1"/>
</dbReference>
<dbReference type="InterPro" id="IPR002397">
    <property type="entry name" value="Cyt_P450_B"/>
</dbReference>
<protein>
    <submittedName>
        <fullName evidence="3">Cytochrome P450</fullName>
    </submittedName>
</protein>
<keyword evidence="2" id="KW-0560">Oxidoreductase</keyword>
<dbReference type="Gene3D" id="1.10.630.10">
    <property type="entry name" value="Cytochrome P450"/>
    <property type="match status" value="1"/>
</dbReference>
<accession>A0ABV6M312</accession>
<dbReference type="InterPro" id="IPR036396">
    <property type="entry name" value="Cyt_P450_sf"/>
</dbReference>
<reference evidence="3 4" key="1">
    <citation type="submission" date="2024-09" db="EMBL/GenBank/DDBJ databases">
        <authorList>
            <person name="Sun Q."/>
            <person name="Mori K."/>
        </authorList>
    </citation>
    <scope>NUCLEOTIDE SEQUENCE [LARGE SCALE GENOMIC DNA]</scope>
    <source>
        <strain evidence="3 4">TBRC 3947</strain>
    </source>
</reference>
<dbReference type="InterPro" id="IPR001128">
    <property type="entry name" value="Cyt_P450"/>
</dbReference>
<dbReference type="EMBL" id="JBHLUH010000023">
    <property type="protein sequence ID" value="MFC0529080.1"/>
    <property type="molecule type" value="Genomic_DNA"/>
</dbReference>
<dbReference type="PRINTS" id="PR00359">
    <property type="entry name" value="BP450"/>
</dbReference>
<gene>
    <name evidence="3" type="ORF">ACFFIA_15590</name>
</gene>
<dbReference type="PANTHER" id="PTHR46696:SF3">
    <property type="entry name" value="PULCHERRIMINIC ACID SYNTHASE"/>
    <property type="match status" value="1"/>
</dbReference>
<dbReference type="Proteomes" id="UP001589867">
    <property type="component" value="Unassembled WGS sequence"/>
</dbReference>
<comment type="similarity">
    <text evidence="1 2">Belongs to the cytochrome P450 family.</text>
</comment>